<sequence length="659" mass="74321">MDILITEKILRKFLQTDANLATITTSLCESGPTVDRVHKLIDDNLLEIEVITNRVDCASAFGIAREANTILNQKGIKSQLINNPYKTKPLINHQTQRISLKIDNKNFAKRFLSVSVDNVNITESDQETQELLKQVGQRPINNLVDLTNVATLLYGMPSHVFDKDKLSLQQLTLREAKLGESMKLLDNTKIELQNGDLIIEDDNKNIVDLCGVMGGQFAQVDSHTKNILLIVPVYDPQKIRNTSLFHQKRTIAAQIFEKSPDPNLAPSVLTLIANKITEIAGGHLSSSVLDINNTSTTQKTIDLNLNWLSKFIGQKLSASETKQILNNLDFIATESEGGLSVIVPEFRHEDINNKEDLAEEVARIYGYHNIKPVFPVLKSGGVSNGSIFNLERKVRNILSTLSYNEVINVSLISQKQIIDCDLKIDDHLQLKNALSEDLKYMRISLVPNAIQNHRNNIGFSQLCLSFFEMGNIYFVENKNQINETPHLVLSNNSGLLKLKDDLNKLFSFLNLSSHVSLEETTSQPAYFDQVNTAKIVINDIDVGFIGEIKHQTITNFNLDKPVFICELNLEQLNCIKPKITYQPISIYPAVLEDINIQSDLSLGEIYSTIKKTSDLIYKIDYLNSFKNKHTFRLHFISQARNITQEETATIKQKILKSFS</sequence>
<dbReference type="InterPro" id="IPR045060">
    <property type="entry name" value="Phe-tRNA-ligase_IIc_bsu"/>
</dbReference>
<dbReference type="SMART" id="SM00874">
    <property type="entry name" value="B5"/>
    <property type="match status" value="1"/>
</dbReference>
<organism evidence="15 16">
    <name type="scientific">Candidatus Collierbacteria bacterium RIFOXYD1_FULL_40_9</name>
    <dbReference type="NCBI Taxonomy" id="1817731"/>
    <lineage>
        <taxon>Bacteria</taxon>
        <taxon>Candidatus Collieribacteriota</taxon>
    </lineage>
</organism>
<evidence type="ECO:0000256" key="2">
    <source>
        <dbReference type="ARBA" id="ARBA00008653"/>
    </source>
</evidence>
<comment type="subunit">
    <text evidence="3">Tetramer of two alpha and two beta subunits.</text>
</comment>
<comment type="caution">
    <text evidence="15">The sequence shown here is derived from an EMBL/GenBank/DDBJ whole genome shotgun (WGS) entry which is preliminary data.</text>
</comment>
<evidence type="ECO:0000313" key="15">
    <source>
        <dbReference type="EMBL" id="OGD83996.1"/>
    </source>
</evidence>
<name>A0A1F5FWJ4_9BACT</name>
<dbReference type="PANTHER" id="PTHR10947:SF0">
    <property type="entry name" value="PHENYLALANINE--TRNA LIGASE BETA SUBUNIT"/>
    <property type="match status" value="1"/>
</dbReference>
<evidence type="ECO:0000256" key="9">
    <source>
        <dbReference type="ARBA" id="ARBA00022842"/>
    </source>
</evidence>
<comment type="similarity">
    <text evidence="2">Belongs to the phenylalanyl-tRNA synthetase beta subunit family. Type 1 subfamily.</text>
</comment>
<keyword evidence="11" id="KW-0030">Aminoacyl-tRNA synthetase</keyword>
<evidence type="ECO:0000256" key="1">
    <source>
        <dbReference type="ARBA" id="ARBA00001946"/>
    </source>
</evidence>
<dbReference type="EMBL" id="MFAQ01000004">
    <property type="protein sequence ID" value="OGD83996.1"/>
    <property type="molecule type" value="Genomic_DNA"/>
</dbReference>
<dbReference type="GO" id="GO:0005524">
    <property type="term" value="F:ATP binding"/>
    <property type="evidence" value="ECO:0007669"/>
    <property type="project" value="UniProtKB-KW"/>
</dbReference>
<evidence type="ECO:0000256" key="8">
    <source>
        <dbReference type="ARBA" id="ARBA00022840"/>
    </source>
</evidence>
<keyword evidence="9" id="KW-0460">Magnesium</keyword>
<evidence type="ECO:0000256" key="10">
    <source>
        <dbReference type="ARBA" id="ARBA00022917"/>
    </source>
</evidence>
<dbReference type="GO" id="GO:0000287">
    <property type="term" value="F:magnesium ion binding"/>
    <property type="evidence" value="ECO:0007669"/>
    <property type="project" value="InterPro"/>
</dbReference>
<dbReference type="GO" id="GO:0006432">
    <property type="term" value="P:phenylalanyl-tRNA aminoacylation"/>
    <property type="evidence" value="ECO:0007669"/>
    <property type="project" value="InterPro"/>
</dbReference>
<protein>
    <recommendedName>
        <fullName evidence="4">phenylalanine--tRNA ligase</fullName>
        <ecNumber evidence="4">6.1.1.20</ecNumber>
    </recommendedName>
    <alternativeName>
        <fullName evidence="12">Phenylalanyl-tRNA synthetase beta subunit</fullName>
    </alternativeName>
</protein>
<keyword evidence="7" id="KW-0547">Nucleotide-binding</keyword>
<evidence type="ECO:0000259" key="14">
    <source>
        <dbReference type="PROSITE" id="PS51483"/>
    </source>
</evidence>
<dbReference type="InterPro" id="IPR005146">
    <property type="entry name" value="B3/B4_tRNA-bd"/>
</dbReference>
<evidence type="ECO:0000256" key="4">
    <source>
        <dbReference type="ARBA" id="ARBA00012814"/>
    </source>
</evidence>
<evidence type="ECO:0000256" key="7">
    <source>
        <dbReference type="ARBA" id="ARBA00022741"/>
    </source>
</evidence>
<evidence type="ECO:0000256" key="12">
    <source>
        <dbReference type="ARBA" id="ARBA00033189"/>
    </source>
</evidence>
<dbReference type="Gene3D" id="3.30.56.10">
    <property type="match status" value="2"/>
</dbReference>
<reference evidence="15 16" key="1">
    <citation type="journal article" date="2016" name="Nat. Commun.">
        <title>Thousands of microbial genomes shed light on interconnected biogeochemical processes in an aquifer system.</title>
        <authorList>
            <person name="Anantharaman K."/>
            <person name="Brown C.T."/>
            <person name="Hug L.A."/>
            <person name="Sharon I."/>
            <person name="Castelle C.J."/>
            <person name="Probst A.J."/>
            <person name="Thomas B.C."/>
            <person name="Singh A."/>
            <person name="Wilkins M.J."/>
            <person name="Karaoz U."/>
            <person name="Brodie E.L."/>
            <person name="Williams K.H."/>
            <person name="Hubbard S.S."/>
            <person name="Banfield J.F."/>
        </authorList>
    </citation>
    <scope>NUCLEOTIDE SEQUENCE [LARGE SCALE GENOMIC DNA]</scope>
</reference>
<evidence type="ECO:0000256" key="3">
    <source>
        <dbReference type="ARBA" id="ARBA00011209"/>
    </source>
</evidence>
<dbReference type="InterPro" id="IPR020825">
    <property type="entry name" value="Phe-tRNA_synthase-like_B3/B4"/>
</dbReference>
<dbReference type="SUPFAM" id="SSF54991">
    <property type="entry name" value="Anticodon-binding domain of PheRS"/>
    <property type="match status" value="1"/>
</dbReference>
<dbReference type="Gene3D" id="3.30.70.380">
    <property type="entry name" value="Ferrodoxin-fold anticodon-binding domain"/>
    <property type="match status" value="1"/>
</dbReference>
<dbReference type="GO" id="GO:0004826">
    <property type="term" value="F:phenylalanine-tRNA ligase activity"/>
    <property type="evidence" value="ECO:0007669"/>
    <property type="project" value="UniProtKB-EC"/>
</dbReference>
<evidence type="ECO:0000256" key="5">
    <source>
        <dbReference type="ARBA" id="ARBA00022598"/>
    </source>
</evidence>
<keyword evidence="10" id="KW-0648">Protein biosynthesis</keyword>
<dbReference type="Pfam" id="PF17759">
    <property type="entry name" value="tRNA_synthFbeta"/>
    <property type="match status" value="1"/>
</dbReference>
<gene>
    <name evidence="15" type="ORF">A2572_00510</name>
</gene>
<dbReference type="AlphaFoldDB" id="A0A1F5FWJ4"/>
<keyword evidence="8" id="KW-0067">ATP-binding</keyword>
<evidence type="ECO:0000256" key="11">
    <source>
        <dbReference type="ARBA" id="ARBA00023146"/>
    </source>
</evidence>
<dbReference type="NCBIfam" id="TIGR00472">
    <property type="entry name" value="pheT_bact"/>
    <property type="match status" value="1"/>
</dbReference>
<proteinExistence type="inferred from homology"/>
<dbReference type="Gene3D" id="3.50.40.10">
    <property type="entry name" value="Phenylalanyl-trna Synthetase, Chain B, domain 3"/>
    <property type="match status" value="1"/>
</dbReference>
<dbReference type="SUPFAM" id="SSF46955">
    <property type="entry name" value="Putative DNA-binding domain"/>
    <property type="match status" value="2"/>
</dbReference>
<evidence type="ECO:0000256" key="13">
    <source>
        <dbReference type="ARBA" id="ARBA00049255"/>
    </source>
</evidence>
<dbReference type="SUPFAM" id="SSF55681">
    <property type="entry name" value="Class II aaRS and biotin synthetases"/>
    <property type="match status" value="1"/>
</dbReference>
<evidence type="ECO:0000256" key="6">
    <source>
        <dbReference type="ARBA" id="ARBA00022723"/>
    </source>
</evidence>
<dbReference type="InterPro" id="IPR036690">
    <property type="entry name" value="Fdx_antiC-bd_sf"/>
</dbReference>
<comment type="cofactor">
    <cofactor evidence="1">
        <name>Mg(2+)</name>
        <dbReference type="ChEBI" id="CHEBI:18420"/>
    </cofactor>
</comment>
<dbReference type="Proteomes" id="UP000179237">
    <property type="component" value="Unassembled WGS sequence"/>
</dbReference>
<dbReference type="GO" id="GO:0009328">
    <property type="term" value="C:phenylalanine-tRNA ligase complex"/>
    <property type="evidence" value="ECO:0007669"/>
    <property type="project" value="TreeGrafter"/>
</dbReference>
<dbReference type="SMART" id="SM00873">
    <property type="entry name" value="B3_4"/>
    <property type="match status" value="1"/>
</dbReference>
<dbReference type="InterPro" id="IPR009061">
    <property type="entry name" value="DNA-bd_dom_put_sf"/>
</dbReference>
<keyword evidence="6" id="KW-0479">Metal-binding</keyword>
<dbReference type="InterPro" id="IPR005147">
    <property type="entry name" value="tRNA_synthase_B5-dom"/>
</dbReference>
<dbReference type="PANTHER" id="PTHR10947">
    <property type="entry name" value="PHENYLALANYL-TRNA SYNTHETASE BETA CHAIN AND LEUCINE-RICH REPEAT-CONTAINING PROTEIN 47"/>
    <property type="match status" value="1"/>
</dbReference>
<dbReference type="InterPro" id="IPR045864">
    <property type="entry name" value="aa-tRNA-synth_II/BPL/LPL"/>
</dbReference>
<feature type="domain" description="B5" evidence="14">
    <location>
        <begin position="296"/>
        <end position="372"/>
    </location>
</feature>
<comment type="catalytic activity">
    <reaction evidence="13">
        <text>tRNA(Phe) + L-phenylalanine + ATP = L-phenylalanyl-tRNA(Phe) + AMP + diphosphate + H(+)</text>
        <dbReference type="Rhea" id="RHEA:19413"/>
        <dbReference type="Rhea" id="RHEA-COMP:9668"/>
        <dbReference type="Rhea" id="RHEA-COMP:9699"/>
        <dbReference type="ChEBI" id="CHEBI:15378"/>
        <dbReference type="ChEBI" id="CHEBI:30616"/>
        <dbReference type="ChEBI" id="CHEBI:33019"/>
        <dbReference type="ChEBI" id="CHEBI:58095"/>
        <dbReference type="ChEBI" id="CHEBI:78442"/>
        <dbReference type="ChEBI" id="CHEBI:78531"/>
        <dbReference type="ChEBI" id="CHEBI:456215"/>
        <dbReference type="EC" id="6.1.1.20"/>
    </reaction>
</comment>
<dbReference type="SUPFAM" id="SSF56037">
    <property type="entry name" value="PheT/TilS domain"/>
    <property type="match status" value="1"/>
</dbReference>
<dbReference type="PROSITE" id="PS51483">
    <property type="entry name" value="B5"/>
    <property type="match status" value="1"/>
</dbReference>
<dbReference type="GO" id="GO:0003723">
    <property type="term" value="F:RNA binding"/>
    <property type="evidence" value="ECO:0007669"/>
    <property type="project" value="InterPro"/>
</dbReference>
<dbReference type="EC" id="6.1.1.20" evidence="4"/>
<dbReference type="Pfam" id="PF03484">
    <property type="entry name" value="B5"/>
    <property type="match status" value="1"/>
</dbReference>
<keyword evidence="5 15" id="KW-0436">Ligase</keyword>
<accession>A0A1F5FWJ4</accession>
<dbReference type="Pfam" id="PF03483">
    <property type="entry name" value="B3_4"/>
    <property type="match status" value="1"/>
</dbReference>
<dbReference type="InterPro" id="IPR041616">
    <property type="entry name" value="PheRS_beta_core"/>
</dbReference>
<dbReference type="InterPro" id="IPR004532">
    <property type="entry name" value="Phe-tRNA-ligase_IIc_bsu_bact"/>
</dbReference>
<evidence type="ECO:0000313" key="16">
    <source>
        <dbReference type="Proteomes" id="UP000179237"/>
    </source>
</evidence>
<dbReference type="Gene3D" id="3.30.930.10">
    <property type="entry name" value="Bira Bifunctional Protein, Domain 2"/>
    <property type="match status" value="1"/>
</dbReference>